<accession>A0ABR3EMM3</accession>
<dbReference type="Gene3D" id="3.40.50.720">
    <property type="entry name" value="NAD(P)-binding Rossmann-like Domain"/>
    <property type="match status" value="1"/>
</dbReference>
<evidence type="ECO:0000256" key="1">
    <source>
        <dbReference type="ARBA" id="ARBA00023002"/>
    </source>
</evidence>
<name>A0ABR3EMM3_9AGAR</name>
<organism evidence="2 3">
    <name type="scientific">Marasmius crinis-equi</name>
    <dbReference type="NCBI Taxonomy" id="585013"/>
    <lineage>
        <taxon>Eukaryota</taxon>
        <taxon>Fungi</taxon>
        <taxon>Dikarya</taxon>
        <taxon>Basidiomycota</taxon>
        <taxon>Agaricomycotina</taxon>
        <taxon>Agaricomycetes</taxon>
        <taxon>Agaricomycetidae</taxon>
        <taxon>Agaricales</taxon>
        <taxon>Marasmiineae</taxon>
        <taxon>Marasmiaceae</taxon>
        <taxon>Marasmius</taxon>
    </lineage>
</organism>
<dbReference type="PANTHER" id="PTHR47534">
    <property type="entry name" value="YALI0E05731P"/>
    <property type="match status" value="1"/>
</dbReference>
<keyword evidence="1" id="KW-0560">Oxidoreductase</keyword>
<dbReference type="EMBL" id="JBAHYK010002965">
    <property type="protein sequence ID" value="KAL0564132.1"/>
    <property type="molecule type" value="Genomic_DNA"/>
</dbReference>
<dbReference type="InterPro" id="IPR036291">
    <property type="entry name" value="NAD(P)-bd_dom_sf"/>
</dbReference>
<evidence type="ECO:0000313" key="2">
    <source>
        <dbReference type="EMBL" id="KAL0564132.1"/>
    </source>
</evidence>
<keyword evidence="3" id="KW-1185">Reference proteome</keyword>
<sequence>MSSLAARRASNSSLLRSLSYLPVGVFVGGTSGIGQGMAEAFATHTQGNAHIVIIGRNKTAAEAIIAKFPRPSSAEAKHEFVPCDVTLMENVQNTTRELLSRIPRINFLVLSTGYTTMKERDETSEGIDRKMAVHYYARWKFIDDLIPALKKAQSEGEDAKVYSVLAPGNGGKIKVDDLGLKKAYSKAHFALAGPTYNDLMMEEFAERNTGIPFIHANPGIVDTGYLSNSESSLVRYVSKATFPIAKILLRPIMPVLSPQAAGENMLHGLLTTANGGRAWRLDEHGEDMGQKRYYGTPEERKALWDHTVEEIKRVQK</sequence>
<gene>
    <name evidence="2" type="ORF">V5O48_017923</name>
</gene>
<evidence type="ECO:0000313" key="3">
    <source>
        <dbReference type="Proteomes" id="UP001465976"/>
    </source>
</evidence>
<dbReference type="Pfam" id="PF00106">
    <property type="entry name" value="adh_short"/>
    <property type="match status" value="1"/>
</dbReference>
<protein>
    <recommendedName>
        <fullName evidence="4">NAD(P)-binding protein</fullName>
    </recommendedName>
</protein>
<dbReference type="SUPFAM" id="SSF51735">
    <property type="entry name" value="NAD(P)-binding Rossmann-fold domains"/>
    <property type="match status" value="1"/>
</dbReference>
<dbReference type="PANTHER" id="PTHR47534:SF3">
    <property type="entry name" value="ALCOHOL DEHYDROGENASE-LIKE C-TERMINAL DOMAIN-CONTAINING PROTEIN"/>
    <property type="match status" value="1"/>
</dbReference>
<dbReference type="InterPro" id="IPR002347">
    <property type="entry name" value="SDR_fam"/>
</dbReference>
<reference evidence="2 3" key="1">
    <citation type="submission" date="2024-02" db="EMBL/GenBank/DDBJ databases">
        <title>A draft genome for the cacao thread blight pathogen Marasmius crinis-equi.</title>
        <authorList>
            <person name="Cohen S.P."/>
            <person name="Baruah I.K."/>
            <person name="Amoako-Attah I."/>
            <person name="Bukari Y."/>
            <person name="Meinhardt L.W."/>
            <person name="Bailey B.A."/>
        </authorList>
    </citation>
    <scope>NUCLEOTIDE SEQUENCE [LARGE SCALE GENOMIC DNA]</scope>
    <source>
        <strain evidence="2 3">GH-76</strain>
    </source>
</reference>
<dbReference type="InterPro" id="IPR052228">
    <property type="entry name" value="Sec_Metab_Biosynth_Oxidored"/>
</dbReference>
<dbReference type="Proteomes" id="UP001465976">
    <property type="component" value="Unassembled WGS sequence"/>
</dbReference>
<proteinExistence type="predicted"/>
<comment type="caution">
    <text evidence="2">The sequence shown here is derived from an EMBL/GenBank/DDBJ whole genome shotgun (WGS) entry which is preliminary data.</text>
</comment>
<evidence type="ECO:0008006" key="4">
    <source>
        <dbReference type="Google" id="ProtNLM"/>
    </source>
</evidence>